<gene>
    <name evidence="6" type="primary">mnhG</name>
    <name evidence="5" type="ORF">AB447_202555</name>
    <name evidence="6" type="ORF">P8828_16155</name>
</gene>
<keyword evidence="4" id="KW-1133">Transmembrane helix</keyword>
<reference evidence="6 8" key="3">
    <citation type="submission" date="2023-03" db="EMBL/GenBank/DDBJ databases">
        <title>Agriculturally important microbes genome sequencing.</title>
        <authorList>
            <person name="Dunlap C."/>
        </authorList>
    </citation>
    <scope>NUCLEOTIDE SEQUENCE [LARGE SCALE GENOMIC DNA]</scope>
    <source>
        <strain evidence="6 8">CBP-3203</strain>
    </source>
</reference>
<dbReference type="NCBIfam" id="TIGR01300">
    <property type="entry name" value="CPA3_mnhG_phaG"/>
    <property type="match status" value="1"/>
</dbReference>
<keyword evidence="4" id="KW-0472">Membrane</keyword>
<dbReference type="PANTHER" id="PTHR34703">
    <property type="entry name" value="ANTIPORTER SUBUNIT MNHG2-RELATED"/>
    <property type="match status" value="1"/>
</dbReference>
<comment type="similarity">
    <text evidence="2">Belongs to the CPA3 antiporters (TC 2.A.63) subunit G family.</text>
</comment>
<feature type="transmembrane region" description="Helical" evidence="4">
    <location>
        <begin position="6"/>
        <end position="28"/>
    </location>
</feature>
<dbReference type="NCBIfam" id="NF009314">
    <property type="entry name" value="PRK12674.1-2"/>
    <property type="match status" value="1"/>
</dbReference>
<dbReference type="RefSeq" id="WP_048353783.1">
    <property type="nucleotide sequence ID" value="NZ_CP023481.1"/>
</dbReference>
<dbReference type="STRING" id="1664069.BGLY_3738"/>
<dbReference type="Proteomes" id="UP000036168">
    <property type="component" value="Unassembled WGS sequence"/>
</dbReference>
<evidence type="ECO:0000313" key="7">
    <source>
        <dbReference type="Proteomes" id="UP000036168"/>
    </source>
</evidence>
<dbReference type="OrthoDB" id="9806575at2"/>
<evidence type="ECO:0000256" key="3">
    <source>
        <dbReference type="ARBA" id="ARBA00022449"/>
    </source>
</evidence>
<dbReference type="InterPro" id="IPR005133">
    <property type="entry name" value="PhaG_MnhG_YufB"/>
</dbReference>
<keyword evidence="8" id="KW-1185">Reference proteome</keyword>
<evidence type="ECO:0000256" key="1">
    <source>
        <dbReference type="ARBA" id="ARBA00004141"/>
    </source>
</evidence>
<proteinExistence type="inferred from homology"/>
<organism evidence="5 7">
    <name type="scientific">Bacillus glycinifermentans</name>
    <dbReference type="NCBI Taxonomy" id="1664069"/>
    <lineage>
        <taxon>Bacteria</taxon>
        <taxon>Bacillati</taxon>
        <taxon>Bacillota</taxon>
        <taxon>Bacilli</taxon>
        <taxon>Bacillales</taxon>
        <taxon>Bacillaceae</taxon>
        <taxon>Bacillus</taxon>
    </lineage>
</organism>
<evidence type="ECO:0000256" key="4">
    <source>
        <dbReference type="SAM" id="Phobius"/>
    </source>
</evidence>
<protein>
    <submittedName>
        <fullName evidence="5">Cation:proton antiporter</fullName>
    </submittedName>
    <submittedName>
        <fullName evidence="6">Monovalent cation/H(+) antiporter subunit G</fullName>
    </submittedName>
</protein>
<evidence type="ECO:0000313" key="5">
    <source>
        <dbReference type="EMBL" id="KRT94190.1"/>
    </source>
</evidence>
<dbReference type="EMBL" id="JARRTL010000016">
    <property type="protein sequence ID" value="MEC0486326.1"/>
    <property type="molecule type" value="Genomic_DNA"/>
</dbReference>
<accession>A0A0T6BRL5</accession>
<keyword evidence="3" id="KW-0050">Antiport</keyword>
<comment type="subcellular location">
    <subcellularLocation>
        <location evidence="1">Membrane</location>
        <topology evidence="1">Multi-pass membrane protein</topology>
    </subcellularLocation>
</comment>
<sequence>MIETAKIVIAVFILLGSLICLAASFGTLRLPDVYSRIHAASKGATLGIICVLLGVFFYFWFLHGIIAAKVLLGIVFVFLTSPVGAHLIARAAYNTGVKMEEKSVQDDYEGYRNFVIKKKEDSYL</sequence>
<feature type="transmembrane region" description="Helical" evidence="4">
    <location>
        <begin position="66"/>
        <end position="89"/>
    </location>
</feature>
<dbReference type="GO" id="GO:0016020">
    <property type="term" value="C:membrane"/>
    <property type="evidence" value="ECO:0007669"/>
    <property type="project" value="UniProtKB-SubCell"/>
</dbReference>
<dbReference type="AlphaFoldDB" id="A0A0T6BRL5"/>
<feature type="transmembrane region" description="Helical" evidence="4">
    <location>
        <begin position="40"/>
        <end position="60"/>
    </location>
</feature>
<evidence type="ECO:0000313" key="8">
    <source>
        <dbReference type="Proteomes" id="UP001341297"/>
    </source>
</evidence>
<evidence type="ECO:0000256" key="2">
    <source>
        <dbReference type="ARBA" id="ARBA00008404"/>
    </source>
</evidence>
<dbReference type="GO" id="GO:0015385">
    <property type="term" value="F:sodium:proton antiporter activity"/>
    <property type="evidence" value="ECO:0007669"/>
    <property type="project" value="TreeGrafter"/>
</dbReference>
<comment type="caution">
    <text evidence="5">The sequence shown here is derived from an EMBL/GenBank/DDBJ whole genome shotgun (WGS) entry which is preliminary data.</text>
</comment>
<reference evidence="5 7" key="1">
    <citation type="journal article" date="2015" name="Int. J. Syst. Evol. Microbiol.">
        <title>Bacillus glycinifermentans sp. nov., isolated from fermented soybean paste.</title>
        <authorList>
            <person name="Kim S.J."/>
            <person name="Dunlap C.A."/>
            <person name="Kwon S.W."/>
            <person name="Rooney A.P."/>
        </authorList>
    </citation>
    <scope>NUCLEOTIDE SEQUENCE [LARGE SCALE GENOMIC DNA]</scope>
    <source>
        <strain evidence="5 7">GO-13</strain>
    </source>
</reference>
<name>A0A0T6BRL5_9BACI</name>
<dbReference type="Pfam" id="PF03334">
    <property type="entry name" value="PhaG_MnhG_YufB"/>
    <property type="match status" value="1"/>
</dbReference>
<dbReference type="PANTHER" id="PTHR34703:SF1">
    <property type="entry name" value="ANTIPORTER SUBUNIT MNHG2-RELATED"/>
    <property type="match status" value="1"/>
</dbReference>
<dbReference type="EMBL" id="LECW02000012">
    <property type="protein sequence ID" value="KRT94190.1"/>
    <property type="molecule type" value="Genomic_DNA"/>
</dbReference>
<keyword evidence="4" id="KW-0812">Transmembrane</keyword>
<keyword evidence="3" id="KW-0813">Transport</keyword>
<dbReference type="Proteomes" id="UP001341297">
    <property type="component" value="Unassembled WGS sequence"/>
</dbReference>
<reference evidence="5" key="2">
    <citation type="submission" date="2015-10" db="EMBL/GenBank/DDBJ databases">
        <authorList>
            <person name="Gilbert D.G."/>
        </authorList>
    </citation>
    <scope>NUCLEOTIDE SEQUENCE</scope>
    <source>
        <strain evidence="5">GO-13</strain>
    </source>
</reference>
<evidence type="ECO:0000313" key="6">
    <source>
        <dbReference type="EMBL" id="MEC0486326.1"/>
    </source>
</evidence>